<dbReference type="SUPFAM" id="SSF53474">
    <property type="entry name" value="alpha/beta-Hydrolases"/>
    <property type="match status" value="1"/>
</dbReference>
<evidence type="ECO:0000313" key="4">
    <source>
        <dbReference type="Proteomes" id="UP000028411"/>
    </source>
</evidence>
<dbReference type="PANTHER" id="PTHR48081:SF8">
    <property type="entry name" value="ALPHA_BETA HYDROLASE FOLD-3 DOMAIN-CONTAINING PROTEIN-RELATED"/>
    <property type="match status" value="1"/>
</dbReference>
<evidence type="ECO:0000259" key="2">
    <source>
        <dbReference type="Pfam" id="PF07859"/>
    </source>
</evidence>
<dbReference type="PANTHER" id="PTHR48081">
    <property type="entry name" value="AB HYDROLASE SUPERFAMILY PROTEIN C4A8.06C"/>
    <property type="match status" value="1"/>
</dbReference>
<dbReference type="OrthoDB" id="9806180at2"/>
<dbReference type="Pfam" id="PF07859">
    <property type="entry name" value="Abhydrolase_3"/>
    <property type="match status" value="1"/>
</dbReference>
<dbReference type="RefSeq" id="WP_051749704.1">
    <property type="nucleotide sequence ID" value="NZ_JFHR01000021.1"/>
</dbReference>
<organism evidence="3 4">
    <name type="scientific">Sphingobium chlorophenolicum</name>
    <dbReference type="NCBI Taxonomy" id="46429"/>
    <lineage>
        <taxon>Bacteria</taxon>
        <taxon>Pseudomonadati</taxon>
        <taxon>Pseudomonadota</taxon>
        <taxon>Alphaproteobacteria</taxon>
        <taxon>Sphingomonadales</taxon>
        <taxon>Sphingomonadaceae</taxon>
        <taxon>Sphingobium</taxon>
    </lineage>
</organism>
<dbReference type="GO" id="GO:0016787">
    <property type="term" value="F:hydrolase activity"/>
    <property type="evidence" value="ECO:0007669"/>
    <property type="project" value="UniProtKB-KW"/>
</dbReference>
<dbReference type="InterPro" id="IPR029058">
    <property type="entry name" value="AB_hydrolase_fold"/>
</dbReference>
<keyword evidence="1 3" id="KW-0378">Hydrolase</keyword>
<dbReference type="PATRIC" id="fig|46429.4.peg.2082"/>
<dbReference type="eggNOG" id="COG0657">
    <property type="taxonomic scope" value="Bacteria"/>
</dbReference>
<evidence type="ECO:0000313" key="3">
    <source>
        <dbReference type="EMBL" id="KEQ53532.1"/>
    </source>
</evidence>
<dbReference type="InterPro" id="IPR050300">
    <property type="entry name" value="GDXG_lipolytic_enzyme"/>
</dbReference>
<dbReference type="Gene3D" id="3.40.50.1820">
    <property type="entry name" value="alpha/beta hydrolase"/>
    <property type="match status" value="1"/>
</dbReference>
<proteinExistence type="predicted"/>
<comment type="caution">
    <text evidence="3">The sequence shown here is derived from an EMBL/GenBank/DDBJ whole genome shotgun (WGS) entry which is preliminary data.</text>
</comment>
<dbReference type="Proteomes" id="UP000028411">
    <property type="component" value="Unassembled WGS sequence"/>
</dbReference>
<accession>A0A081REA9</accession>
<gene>
    <name evidence="3" type="ORF">BV95_02113</name>
</gene>
<name>A0A081REA9_SPHCR</name>
<dbReference type="AlphaFoldDB" id="A0A081REA9"/>
<feature type="domain" description="Alpha/beta hydrolase fold-3" evidence="2">
    <location>
        <begin position="74"/>
        <end position="270"/>
    </location>
</feature>
<dbReference type="InterPro" id="IPR013094">
    <property type="entry name" value="AB_hydrolase_3"/>
</dbReference>
<sequence length="301" mass="31758">MTGPAIDPEMDAIAAAMAAGTGPSILSGDVGLIRAVLSQLSPKGGPEMQGVEDREMGGVSVRDYTPFDAVPGAIVLFHGGGWTVGSVDDYDHFARSLAESTRYRVFSVDYRLAPENPFPAAVEDAWNMVRSIEVDGPLFLLGDSAGGNLSAVVAQLARDHGGPAIDGQILIYPSVAGDADSASMNAFVPPVMKREEIAAYYDLYVPSPGDRADIRFAPLSGRLDGLPPALVVTGGQDLFADEATRYADALERAGVPVARHEEPRAFHAFLTLFPNTQAAARSREAIRAFIAANGQRKGESA</sequence>
<dbReference type="EMBL" id="JFHR01000021">
    <property type="protein sequence ID" value="KEQ53532.1"/>
    <property type="molecule type" value="Genomic_DNA"/>
</dbReference>
<protein>
    <submittedName>
        <fullName evidence="3">Alpha/beta hydrolase domain-containing protein</fullName>
    </submittedName>
</protein>
<reference evidence="3 4" key="1">
    <citation type="submission" date="2014-02" db="EMBL/GenBank/DDBJ databases">
        <title>Whole genome sequence of Sphingobium chlorophenolicum NBRC 16172.</title>
        <authorList>
            <person name="Gan H.M."/>
            <person name="Gan H.Y."/>
            <person name="Chew T.H."/>
            <person name="Savka M.A."/>
        </authorList>
    </citation>
    <scope>NUCLEOTIDE SEQUENCE [LARGE SCALE GENOMIC DNA]</scope>
    <source>
        <strain evidence="3 4">NBRC 16172</strain>
    </source>
</reference>
<evidence type="ECO:0000256" key="1">
    <source>
        <dbReference type="ARBA" id="ARBA00022801"/>
    </source>
</evidence>